<dbReference type="PANTHER" id="PTHR45657">
    <property type="entry name" value="CRAL-TRIO DOMAIN-CONTAINING PROTEIN YKL091C-RELATED"/>
    <property type="match status" value="1"/>
</dbReference>
<dbReference type="SUPFAM" id="SSF46938">
    <property type="entry name" value="CRAL/TRIO N-terminal domain"/>
    <property type="match status" value="1"/>
</dbReference>
<dbReference type="PANTHER" id="PTHR45657:SF1">
    <property type="entry name" value="CRAL-TRIO DOMAIN-CONTAINING PROTEIN YKL091C-RELATED"/>
    <property type="match status" value="1"/>
</dbReference>
<gene>
    <name evidence="2" type="primary">sec14</name>
    <name evidence="2" type="ORF">SPIL2461_LOCUS10451</name>
</gene>
<dbReference type="OrthoDB" id="446100at2759"/>
<dbReference type="InterPro" id="IPR036865">
    <property type="entry name" value="CRAL-TRIO_dom_sf"/>
</dbReference>
<dbReference type="InterPro" id="IPR051026">
    <property type="entry name" value="PI/PC_transfer"/>
</dbReference>
<sequence length="303" mass="33365">LAAAFASPLVLVVWQDFQSYSKGPAVEMEAAGVPHNAAPDIANLAKELGLTGSLEPLADPLMLLRFYMARANQVEAAAAMHSETVAWREDFDLKSVMASYGFGEQYHRSGTRLGNASSWSWAYQPQTKEAKRAAPYIFFGRLSATAPDGGPVLVWRAGTADYVGFVREGLVDEMIRAFVAHFEDALQSGRAASLKAGRLIQARVIIDTSGFSIKNLQHLHILRHIVHLIERHFPEVSQSVTVVRAPWSVVSLYNIVTPWMSELVQKKVRILGEDFQSAKGHCSAPMFTALGVSLGNVYSLYMW</sequence>
<evidence type="ECO:0000259" key="1">
    <source>
        <dbReference type="PROSITE" id="PS50191"/>
    </source>
</evidence>
<dbReference type="AlphaFoldDB" id="A0A812R9V3"/>
<comment type="caution">
    <text evidence="2">The sequence shown here is derived from an EMBL/GenBank/DDBJ whole genome shotgun (WGS) entry which is preliminary data.</text>
</comment>
<dbReference type="Gene3D" id="3.40.525.10">
    <property type="entry name" value="CRAL-TRIO lipid binding domain"/>
    <property type="match status" value="1"/>
</dbReference>
<dbReference type="EMBL" id="CAJNIZ010019446">
    <property type="protein sequence ID" value="CAE7426354.1"/>
    <property type="molecule type" value="Genomic_DNA"/>
</dbReference>
<keyword evidence="3" id="KW-1185">Reference proteome</keyword>
<evidence type="ECO:0000313" key="2">
    <source>
        <dbReference type="EMBL" id="CAE7426354.1"/>
    </source>
</evidence>
<protein>
    <submittedName>
        <fullName evidence="2">Sec14 protein</fullName>
    </submittedName>
</protein>
<feature type="domain" description="CRAL-TRIO" evidence="1">
    <location>
        <begin position="126"/>
        <end position="302"/>
    </location>
</feature>
<accession>A0A812R9V3</accession>
<dbReference type="PROSITE" id="PS50191">
    <property type="entry name" value="CRAL_TRIO"/>
    <property type="match status" value="1"/>
</dbReference>
<dbReference type="SUPFAM" id="SSF52087">
    <property type="entry name" value="CRAL/TRIO domain"/>
    <property type="match status" value="1"/>
</dbReference>
<name>A0A812R9V3_SYMPI</name>
<dbReference type="Proteomes" id="UP000649617">
    <property type="component" value="Unassembled WGS sequence"/>
</dbReference>
<proteinExistence type="predicted"/>
<reference evidence="2" key="1">
    <citation type="submission" date="2021-02" db="EMBL/GenBank/DDBJ databases">
        <authorList>
            <person name="Dougan E. K."/>
            <person name="Rhodes N."/>
            <person name="Thang M."/>
            <person name="Chan C."/>
        </authorList>
    </citation>
    <scope>NUCLEOTIDE SEQUENCE</scope>
</reference>
<dbReference type="InterPro" id="IPR001251">
    <property type="entry name" value="CRAL-TRIO_dom"/>
</dbReference>
<feature type="non-terminal residue" evidence="2">
    <location>
        <position position="303"/>
    </location>
</feature>
<dbReference type="InterPro" id="IPR036273">
    <property type="entry name" value="CRAL/TRIO_N_dom_sf"/>
</dbReference>
<evidence type="ECO:0000313" key="3">
    <source>
        <dbReference type="Proteomes" id="UP000649617"/>
    </source>
</evidence>
<dbReference type="SMART" id="SM00516">
    <property type="entry name" value="SEC14"/>
    <property type="match status" value="1"/>
</dbReference>
<dbReference type="Pfam" id="PF00650">
    <property type="entry name" value="CRAL_TRIO"/>
    <property type="match status" value="1"/>
</dbReference>
<organism evidence="2 3">
    <name type="scientific">Symbiodinium pilosum</name>
    <name type="common">Dinoflagellate</name>
    <dbReference type="NCBI Taxonomy" id="2952"/>
    <lineage>
        <taxon>Eukaryota</taxon>
        <taxon>Sar</taxon>
        <taxon>Alveolata</taxon>
        <taxon>Dinophyceae</taxon>
        <taxon>Suessiales</taxon>
        <taxon>Symbiodiniaceae</taxon>
        <taxon>Symbiodinium</taxon>
    </lineage>
</organism>
<dbReference type="CDD" id="cd00170">
    <property type="entry name" value="SEC14"/>
    <property type="match status" value="1"/>
</dbReference>